<evidence type="ECO:0000256" key="10">
    <source>
        <dbReference type="ARBA" id="ARBA00023136"/>
    </source>
</evidence>
<evidence type="ECO:0000256" key="7">
    <source>
        <dbReference type="ARBA" id="ARBA00022982"/>
    </source>
</evidence>
<proteinExistence type="predicted"/>
<evidence type="ECO:0000256" key="11">
    <source>
        <dbReference type="SAM" id="Phobius"/>
    </source>
</evidence>
<feature type="transmembrane region" description="Helical" evidence="11">
    <location>
        <begin position="163"/>
        <end position="185"/>
    </location>
</feature>
<evidence type="ECO:0000256" key="8">
    <source>
        <dbReference type="ARBA" id="ARBA00022989"/>
    </source>
</evidence>
<feature type="transmembrane region" description="Helical" evidence="11">
    <location>
        <begin position="312"/>
        <end position="331"/>
    </location>
</feature>
<keyword evidence="14" id="KW-1185">Reference proteome</keyword>
<evidence type="ECO:0000256" key="9">
    <source>
        <dbReference type="ARBA" id="ARBA00023004"/>
    </source>
</evidence>
<keyword evidence="6" id="KW-0479">Metal-binding</keyword>
<keyword evidence="8 11" id="KW-1133">Transmembrane helix</keyword>
<comment type="caution">
    <text evidence="13">The sequence shown here is derived from an EMBL/GenBank/DDBJ whole genome shotgun (WGS) entry which is preliminary data.</text>
</comment>
<feature type="transmembrane region" description="Helical" evidence="11">
    <location>
        <begin position="197"/>
        <end position="217"/>
    </location>
</feature>
<organism evidence="13 14">
    <name type="scientific">Dentiscutata erythropus</name>
    <dbReference type="NCBI Taxonomy" id="1348616"/>
    <lineage>
        <taxon>Eukaryota</taxon>
        <taxon>Fungi</taxon>
        <taxon>Fungi incertae sedis</taxon>
        <taxon>Mucoromycota</taxon>
        <taxon>Glomeromycotina</taxon>
        <taxon>Glomeromycetes</taxon>
        <taxon>Diversisporales</taxon>
        <taxon>Gigasporaceae</taxon>
        <taxon>Dentiscutata</taxon>
    </lineage>
</organism>
<dbReference type="GO" id="GO:0046872">
    <property type="term" value="F:metal ion binding"/>
    <property type="evidence" value="ECO:0007669"/>
    <property type="project" value="UniProtKB-KW"/>
</dbReference>
<sequence>VLRKFAKENQAIENGEENATTNHMMVPKIMERDAIHQEINFFRTDSDNIRNTVIPLNQKYLILQSQTAAPRRTQRLWNVFGQLHVNTKFWDSQEEGRINILLFGLKKLVKSTSSQRKSMVSQNSEDVQPLIDQSSSQYNHDISVRELTPQHGKIPTPTGPTEFNMAFVSFLFAGSGALLFAGTVWYITSNVPYEFFIWHPTLMALTLLTTTFGILILQTTGKPEERAVGLNWHKLFQSIAFLAVIAGFTIISIHKNNNKYDHYTSAHGKAGLFTFSYIMCQTIFGSILVNFPGVVGGQAKAVRMYKYHRFSGYFLLALIYLTALGGTQAGWTRGKFNHIWVWLLATVLVIVGVAGRTKSSKLKIW</sequence>
<dbReference type="InterPro" id="IPR006593">
    <property type="entry name" value="Cyt_b561/ferric_Rdtase_TM"/>
</dbReference>
<comment type="cofactor">
    <cofactor evidence="1">
        <name>heme b</name>
        <dbReference type="ChEBI" id="CHEBI:60344"/>
    </cofactor>
</comment>
<name>A0A9N9H0V7_9GLOM</name>
<keyword evidence="5 11" id="KW-0812">Transmembrane</keyword>
<gene>
    <name evidence="13" type="ORF">DERYTH_LOCUS9631</name>
</gene>
<dbReference type="PROSITE" id="PS50939">
    <property type="entry name" value="CYTOCHROME_B561"/>
    <property type="match status" value="1"/>
</dbReference>
<dbReference type="PANTHER" id="PTHR15422:SF45">
    <property type="entry name" value="CYTOCHROME B561 DOMAIN-CONTAINING PROTEIN"/>
    <property type="match status" value="1"/>
</dbReference>
<dbReference type="InterPro" id="IPR045150">
    <property type="entry name" value="CYB561D1/2"/>
</dbReference>
<evidence type="ECO:0000313" key="13">
    <source>
        <dbReference type="EMBL" id="CAG8640565.1"/>
    </source>
</evidence>
<protein>
    <submittedName>
        <fullName evidence="13">18216_t:CDS:1</fullName>
    </submittedName>
</protein>
<dbReference type="AlphaFoldDB" id="A0A9N9H0V7"/>
<evidence type="ECO:0000256" key="5">
    <source>
        <dbReference type="ARBA" id="ARBA00022692"/>
    </source>
</evidence>
<dbReference type="SMART" id="SM00665">
    <property type="entry name" value="B561"/>
    <property type="match status" value="1"/>
</dbReference>
<dbReference type="OrthoDB" id="432881at2759"/>
<evidence type="ECO:0000256" key="2">
    <source>
        <dbReference type="ARBA" id="ARBA00004141"/>
    </source>
</evidence>
<reference evidence="13" key="1">
    <citation type="submission" date="2021-06" db="EMBL/GenBank/DDBJ databases">
        <authorList>
            <person name="Kallberg Y."/>
            <person name="Tangrot J."/>
            <person name="Rosling A."/>
        </authorList>
    </citation>
    <scope>NUCLEOTIDE SEQUENCE</scope>
    <source>
        <strain evidence="13">MA453B</strain>
    </source>
</reference>
<dbReference type="GO" id="GO:0140575">
    <property type="term" value="F:transmembrane monodehydroascorbate reductase activity"/>
    <property type="evidence" value="ECO:0007669"/>
    <property type="project" value="InterPro"/>
</dbReference>
<dbReference type="EMBL" id="CAJVPY010005318">
    <property type="protein sequence ID" value="CAG8640565.1"/>
    <property type="molecule type" value="Genomic_DNA"/>
</dbReference>
<evidence type="ECO:0000259" key="12">
    <source>
        <dbReference type="PROSITE" id="PS50939"/>
    </source>
</evidence>
<evidence type="ECO:0000256" key="6">
    <source>
        <dbReference type="ARBA" id="ARBA00022723"/>
    </source>
</evidence>
<dbReference type="PANTHER" id="PTHR15422">
    <property type="entry name" value="OS05G0565100 PROTEIN"/>
    <property type="match status" value="1"/>
</dbReference>
<keyword evidence="9" id="KW-0408">Iron</keyword>
<comment type="subcellular location">
    <subcellularLocation>
        <location evidence="2">Membrane</location>
        <topology evidence="2">Multi-pass membrane protein</topology>
    </subcellularLocation>
</comment>
<evidence type="ECO:0000256" key="3">
    <source>
        <dbReference type="ARBA" id="ARBA00022448"/>
    </source>
</evidence>
<feature type="transmembrane region" description="Helical" evidence="11">
    <location>
        <begin position="238"/>
        <end position="254"/>
    </location>
</feature>
<dbReference type="GO" id="GO:0016020">
    <property type="term" value="C:membrane"/>
    <property type="evidence" value="ECO:0007669"/>
    <property type="project" value="UniProtKB-SubCell"/>
</dbReference>
<evidence type="ECO:0000313" key="14">
    <source>
        <dbReference type="Proteomes" id="UP000789405"/>
    </source>
</evidence>
<accession>A0A9N9H0V7</accession>
<feature type="non-terminal residue" evidence="13">
    <location>
        <position position="1"/>
    </location>
</feature>
<dbReference type="Pfam" id="PF03188">
    <property type="entry name" value="Cytochrom_B561"/>
    <property type="match status" value="1"/>
</dbReference>
<feature type="transmembrane region" description="Helical" evidence="11">
    <location>
        <begin position="274"/>
        <end position="291"/>
    </location>
</feature>
<keyword evidence="3" id="KW-0813">Transport</keyword>
<feature type="domain" description="Cytochrome b561" evidence="12">
    <location>
        <begin position="161"/>
        <end position="364"/>
    </location>
</feature>
<dbReference type="Gene3D" id="1.20.120.1770">
    <property type="match status" value="1"/>
</dbReference>
<dbReference type="Proteomes" id="UP000789405">
    <property type="component" value="Unassembled WGS sequence"/>
</dbReference>
<feature type="transmembrane region" description="Helical" evidence="11">
    <location>
        <begin position="337"/>
        <end position="355"/>
    </location>
</feature>
<keyword evidence="4" id="KW-0349">Heme</keyword>
<evidence type="ECO:0000256" key="4">
    <source>
        <dbReference type="ARBA" id="ARBA00022617"/>
    </source>
</evidence>
<dbReference type="CDD" id="cd08761">
    <property type="entry name" value="Cyt_b561_CYB561D2_like"/>
    <property type="match status" value="1"/>
</dbReference>
<keyword evidence="7" id="KW-0249">Electron transport</keyword>
<evidence type="ECO:0000256" key="1">
    <source>
        <dbReference type="ARBA" id="ARBA00001970"/>
    </source>
</evidence>
<keyword evidence="10 11" id="KW-0472">Membrane</keyword>